<comment type="caution">
    <text evidence="1">The sequence shown here is derived from an EMBL/GenBank/DDBJ whole genome shotgun (WGS) entry which is preliminary data.</text>
</comment>
<dbReference type="EMBL" id="JBJVNI010000459">
    <property type="protein sequence ID" value="MFM9616289.1"/>
    <property type="molecule type" value="Genomic_DNA"/>
</dbReference>
<reference evidence="1 2" key="1">
    <citation type="submission" date="2024-12" db="EMBL/GenBank/DDBJ databases">
        <title>Forecasting of Potato common scab and diversities of Pathogenic streptomyces spp. in china.</title>
        <authorList>
            <person name="Handique U."/>
            <person name="Wu J."/>
        </authorList>
    </citation>
    <scope>NUCLEOTIDE SEQUENCE [LARGE SCALE GENOMIC DNA]</scope>
    <source>
        <strain evidence="1 2">ZRIMU1530</strain>
    </source>
</reference>
<dbReference type="Proteomes" id="UP001631957">
    <property type="component" value="Unassembled WGS sequence"/>
</dbReference>
<protein>
    <submittedName>
        <fullName evidence="1">Uncharacterized protein</fullName>
    </submittedName>
</protein>
<keyword evidence="2" id="KW-1185">Reference proteome</keyword>
<dbReference type="RefSeq" id="WP_409135099.1">
    <property type="nucleotide sequence ID" value="NZ_JBJVNI010000459.1"/>
</dbReference>
<feature type="non-terminal residue" evidence="1">
    <location>
        <position position="80"/>
    </location>
</feature>
<sequence length="80" mass="8942">TLASVKREIESLDPDRLLGTPTADLVAYLAGKYRYEAPALDRAGIELDQREAMILLTDRFRYSLPDGPVEVKGTQYTLTI</sequence>
<evidence type="ECO:0000313" key="2">
    <source>
        <dbReference type="Proteomes" id="UP001631957"/>
    </source>
</evidence>
<feature type="non-terminal residue" evidence="1">
    <location>
        <position position="1"/>
    </location>
</feature>
<proteinExistence type="predicted"/>
<evidence type="ECO:0000313" key="1">
    <source>
        <dbReference type="EMBL" id="MFM9616289.1"/>
    </source>
</evidence>
<gene>
    <name evidence="1" type="ORF">ACKI18_48470</name>
</gene>
<accession>A0ABW9I7G2</accession>
<organism evidence="1 2">
    <name type="scientific">Streptomyces niveiscabiei</name>
    <dbReference type="NCBI Taxonomy" id="164115"/>
    <lineage>
        <taxon>Bacteria</taxon>
        <taxon>Bacillati</taxon>
        <taxon>Actinomycetota</taxon>
        <taxon>Actinomycetes</taxon>
        <taxon>Kitasatosporales</taxon>
        <taxon>Streptomycetaceae</taxon>
        <taxon>Streptomyces</taxon>
    </lineage>
</organism>
<name>A0ABW9I7G2_9ACTN</name>